<dbReference type="PANTHER" id="PTHR36964:SF1">
    <property type="entry name" value="PROTEIN-METHIONINE-SULFOXIDE REDUCTASE HEME-BINDING SUBUNIT MSRQ"/>
    <property type="match status" value="1"/>
</dbReference>
<evidence type="ECO:0000256" key="3">
    <source>
        <dbReference type="ARBA" id="ARBA00022617"/>
    </source>
</evidence>
<dbReference type="PANTHER" id="PTHR36964">
    <property type="entry name" value="PROTEIN-METHIONINE-SULFOXIDE REDUCTASE HEME-BINDING SUBUNIT MSRQ"/>
    <property type="match status" value="1"/>
</dbReference>
<keyword evidence="11" id="KW-1185">Reference proteome</keyword>
<name>A0ABZ0YYE5_9GAMM</name>
<comment type="similarity">
    <text evidence="8">Belongs to the MsrQ family.</text>
</comment>
<evidence type="ECO:0000256" key="2">
    <source>
        <dbReference type="ARBA" id="ARBA00022448"/>
    </source>
</evidence>
<keyword evidence="8" id="KW-0479">Metal-binding</keyword>
<comment type="subcellular location">
    <subcellularLocation>
        <location evidence="8">Cell membrane</location>
        <topology evidence="8">Multi-pass membrane protein</topology>
    </subcellularLocation>
    <subcellularLocation>
        <location evidence="1">Membrane</location>
        <topology evidence="1">Multi-pass membrane protein</topology>
    </subcellularLocation>
</comment>
<evidence type="ECO:0000256" key="5">
    <source>
        <dbReference type="ARBA" id="ARBA00022989"/>
    </source>
</evidence>
<dbReference type="Proteomes" id="UP001327459">
    <property type="component" value="Chromosome"/>
</dbReference>
<dbReference type="InterPro" id="IPR022837">
    <property type="entry name" value="MsrQ-like"/>
</dbReference>
<gene>
    <name evidence="8" type="primary">msrQ</name>
    <name evidence="10" type="ORF">SR882_10835</name>
</gene>
<dbReference type="InterPro" id="IPR013130">
    <property type="entry name" value="Fe3_Rdtase_TM_dom"/>
</dbReference>
<evidence type="ECO:0000256" key="1">
    <source>
        <dbReference type="ARBA" id="ARBA00004141"/>
    </source>
</evidence>
<comment type="cofactor">
    <cofactor evidence="8">
        <name>FMN</name>
        <dbReference type="ChEBI" id="CHEBI:58210"/>
    </cofactor>
    <text evidence="8">Binds 1 FMN per subunit.</text>
</comment>
<keyword evidence="3 8" id="KW-0349">Heme</keyword>
<dbReference type="Pfam" id="PF01794">
    <property type="entry name" value="Ferric_reduct"/>
    <property type="match status" value="1"/>
</dbReference>
<dbReference type="EMBL" id="CP140153">
    <property type="protein sequence ID" value="WQH16241.1"/>
    <property type="molecule type" value="Genomic_DNA"/>
</dbReference>
<protein>
    <recommendedName>
        <fullName evidence="8">Protein-methionine-sulfoxide reductase heme-binding subunit MsrQ</fullName>
    </recommendedName>
    <alternativeName>
        <fullName evidence="8">Flavocytochrome MsrQ</fullName>
    </alternativeName>
</protein>
<dbReference type="RefSeq" id="WP_322521240.1">
    <property type="nucleotide sequence ID" value="NZ_CP140153.1"/>
</dbReference>
<keyword evidence="5 8" id="KW-1133">Transmembrane helix</keyword>
<evidence type="ECO:0000256" key="8">
    <source>
        <dbReference type="HAMAP-Rule" id="MF_01207"/>
    </source>
</evidence>
<keyword evidence="8" id="KW-0288">FMN</keyword>
<dbReference type="HAMAP" id="MF_01207">
    <property type="entry name" value="MsrQ"/>
    <property type="match status" value="1"/>
</dbReference>
<evidence type="ECO:0000259" key="9">
    <source>
        <dbReference type="Pfam" id="PF01794"/>
    </source>
</evidence>
<sequence length="207" mass="23985">MAARRPWLANRPAWWLIFLAQLAPLIYLAWAIPTHQLGYEPVVDSLRFLGDTALYLLLIGLAITPLQRLLPRVGLIDYRRMVGLYAFFFASLHVLLWLAVDRQLDLAAIWEDVLEREHITFGAIAFLMLLSLAVTSTPGWMRRLGRRWKTVHRLVYPATALVVLHYFLSVKFDTRTPIILALVLLSLFLARPLTRWLSDRRRSSRRA</sequence>
<evidence type="ECO:0000313" key="10">
    <source>
        <dbReference type="EMBL" id="WQH16241.1"/>
    </source>
</evidence>
<feature type="transmembrane region" description="Helical" evidence="8">
    <location>
        <begin position="120"/>
        <end position="141"/>
    </location>
</feature>
<accession>A0ABZ0YYE5</accession>
<keyword evidence="8" id="KW-1003">Cell membrane</keyword>
<evidence type="ECO:0000256" key="6">
    <source>
        <dbReference type="ARBA" id="ARBA00023004"/>
    </source>
</evidence>
<proteinExistence type="inferred from homology"/>
<feature type="transmembrane region" description="Helical" evidence="8">
    <location>
        <begin position="12"/>
        <end position="32"/>
    </location>
</feature>
<keyword evidence="7 8" id="KW-0472">Membrane</keyword>
<keyword evidence="2 8" id="KW-0813">Transport</keyword>
<feature type="transmembrane region" description="Helical" evidence="8">
    <location>
        <begin position="82"/>
        <end position="100"/>
    </location>
</feature>
<evidence type="ECO:0000313" key="11">
    <source>
        <dbReference type="Proteomes" id="UP001327459"/>
    </source>
</evidence>
<feature type="domain" description="Ferric oxidoreductase" evidence="9">
    <location>
        <begin position="50"/>
        <end position="162"/>
    </location>
</feature>
<comment type="cofactor">
    <cofactor evidence="8">
        <name>heme b</name>
        <dbReference type="ChEBI" id="CHEBI:60344"/>
    </cofactor>
    <text evidence="8">Binds 1 heme b (iron(II)-protoporphyrin IX) group per subunit.</text>
</comment>
<feature type="transmembrane region" description="Helical" evidence="8">
    <location>
        <begin position="52"/>
        <end position="70"/>
    </location>
</feature>
<evidence type="ECO:0000256" key="7">
    <source>
        <dbReference type="ARBA" id="ARBA00023136"/>
    </source>
</evidence>
<keyword evidence="8" id="KW-0249">Electron transport</keyword>
<feature type="transmembrane region" description="Helical" evidence="8">
    <location>
        <begin position="153"/>
        <end position="172"/>
    </location>
</feature>
<organism evidence="10 11">
    <name type="scientific">Guyparkeria halophila</name>
    <dbReference type="NCBI Taxonomy" id="47960"/>
    <lineage>
        <taxon>Bacteria</taxon>
        <taxon>Pseudomonadati</taxon>
        <taxon>Pseudomonadota</taxon>
        <taxon>Gammaproteobacteria</taxon>
        <taxon>Chromatiales</taxon>
        <taxon>Thioalkalibacteraceae</taxon>
        <taxon>Guyparkeria</taxon>
    </lineage>
</organism>
<keyword evidence="8" id="KW-0285">Flavoprotein</keyword>
<comment type="function">
    <text evidence="8">Part of the MsrPQ system that repairs oxidized periplasmic proteins containing methionine sulfoxide residues (Met-O), using respiratory chain electrons. Thus protects these proteins from oxidative-stress damage caused by reactive species of oxygen and chlorine generated by the host defense mechanisms. MsrPQ is essential for the maintenance of envelope integrity under bleach stress, rescuing a wide series of structurally unrelated periplasmic proteins from methionine oxidation. MsrQ provides electrons for reduction to the reductase catalytic subunit MsrP, using the quinone pool of the respiratory chain.</text>
</comment>
<evidence type="ECO:0000256" key="4">
    <source>
        <dbReference type="ARBA" id="ARBA00022692"/>
    </source>
</evidence>
<comment type="subunit">
    <text evidence="8">Heterodimer of a catalytic subunit (MsrP) and a heme-binding subunit (MsrQ).</text>
</comment>
<keyword evidence="4 8" id="KW-0812">Transmembrane</keyword>
<reference evidence="10 11" key="1">
    <citation type="submission" date="2023-11" db="EMBL/GenBank/DDBJ databases">
        <title>MicrobeMod: A computational toolkit for identifying prokaryotic methylation and restriction-modification with nanopore sequencing.</title>
        <authorList>
            <person name="Crits-Christoph A."/>
            <person name="Kang S.C."/>
            <person name="Lee H."/>
            <person name="Ostrov N."/>
        </authorList>
    </citation>
    <scope>NUCLEOTIDE SEQUENCE [LARGE SCALE GENOMIC DNA]</scope>
    <source>
        <strain evidence="10 11">ATCC 49870</strain>
    </source>
</reference>
<feature type="transmembrane region" description="Helical" evidence="8">
    <location>
        <begin position="178"/>
        <end position="197"/>
    </location>
</feature>
<keyword evidence="6 8" id="KW-0408">Iron</keyword>